<sequence>MHSFNLRYCNEPTILEYVKNIAEKDPWDRWEKMHARNNVAFDRIISKLEILLQHYNCSPSSSHGASNSPKYIPTLEPESLNINLLMHDELRSPAKQIEVPSVHEHILLEEEIVAFAKQIEDSSVPAKPISESSEPYFDNLVTDSTKLVDDLGELAFDNVQRIGEFRREDGFEVQCDTNLTVHNSGIIATPELSKAEPITTHSVHNDDTSRLDESQCKVTDNDVAGNRGLSLQSEIPFALYLTSIVNNHASSMEPKFQLHWDDFLTKHKVVLVSIYGNLAVDITGIQYDSRLIPPDAQSSLLNFGHHVFAEMCEQGVLSWTGLILGSVARINGWNGKQVQSDHTSLASFTEWYETPLPKPPVFALLNPLLSLEPPNGVAVENRLMFPSPPKPPGHSFQLTQGELQVTRVTAVLPPPPEPPDVEHIVVVLQGFATLMFPSLTGLRSLYHNGHSVPGSILESLSIVSQFMVPDVFDSNLYTMVSILLSTRQLVNARDMKPLNALLGIDTFYCGRMISTNALHFPSIVFTFWYLDLSATSLSVAKFITSSTTLFGWILTSIPAKYASDHKCLLLLAIIDNGYVVIPTFNIKPVLACTTVRSEQTIKLAQVLIFATWQQISSSDSMSFLYTCASCEIFQDRNGDNKSKNECGNLTVTLIIIAPHVEYFSFIGSDDHGNSWTHHGKLILTGGKQDSLYLWKYVGDDRRVLYIGSDAETLAMMKKSHEFQKKFLWVEVFLVELVFVLIQNSLITFAIFQVFSNQLGTYKKVRKANWDSFHFIAAQDLQSANSGVYYSSHIARSLQCKQWDPGKFVIFSWQCQVDFWSILEDVLDFLKTGRNHNLEDKVGFKGEGIVMNSPYWVGPNRSYSTSAQIMRLCGEMSYY</sequence>
<proteinExistence type="predicted"/>
<evidence type="ECO:0000313" key="1">
    <source>
        <dbReference type="EMBL" id="CAJ2631091.1"/>
    </source>
</evidence>
<keyword evidence="2" id="KW-1185">Reference proteome</keyword>
<protein>
    <submittedName>
        <fullName evidence="1">Uncharacterized protein</fullName>
    </submittedName>
</protein>
<dbReference type="EMBL" id="CASHSV030000001">
    <property type="protein sequence ID" value="CAJ2631091.1"/>
    <property type="molecule type" value="Genomic_DNA"/>
</dbReference>
<evidence type="ECO:0000313" key="2">
    <source>
        <dbReference type="Proteomes" id="UP001177021"/>
    </source>
</evidence>
<dbReference type="Proteomes" id="UP001177021">
    <property type="component" value="Unassembled WGS sequence"/>
</dbReference>
<comment type="caution">
    <text evidence="1">The sequence shown here is derived from an EMBL/GenBank/DDBJ whole genome shotgun (WGS) entry which is preliminary data.</text>
</comment>
<reference evidence="1" key="1">
    <citation type="submission" date="2023-10" db="EMBL/GenBank/DDBJ databases">
        <authorList>
            <person name="Rodriguez Cubillos JULIANA M."/>
            <person name="De Vega J."/>
        </authorList>
    </citation>
    <scope>NUCLEOTIDE SEQUENCE</scope>
</reference>
<organism evidence="1 2">
    <name type="scientific">Trifolium pratense</name>
    <name type="common">Red clover</name>
    <dbReference type="NCBI Taxonomy" id="57577"/>
    <lineage>
        <taxon>Eukaryota</taxon>
        <taxon>Viridiplantae</taxon>
        <taxon>Streptophyta</taxon>
        <taxon>Embryophyta</taxon>
        <taxon>Tracheophyta</taxon>
        <taxon>Spermatophyta</taxon>
        <taxon>Magnoliopsida</taxon>
        <taxon>eudicotyledons</taxon>
        <taxon>Gunneridae</taxon>
        <taxon>Pentapetalae</taxon>
        <taxon>rosids</taxon>
        <taxon>fabids</taxon>
        <taxon>Fabales</taxon>
        <taxon>Fabaceae</taxon>
        <taxon>Papilionoideae</taxon>
        <taxon>50 kb inversion clade</taxon>
        <taxon>NPAAA clade</taxon>
        <taxon>Hologalegina</taxon>
        <taxon>IRL clade</taxon>
        <taxon>Trifolieae</taxon>
        <taxon>Trifolium</taxon>
    </lineage>
</organism>
<gene>
    <name evidence="1" type="ORF">MILVUS5_LOCUS2730</name>
</gene>
<name>A0ACB0IGB7_TRIPR</name>
<accession>A0ACB0IGB7</accession>